<comment type="caution">
    <text evidence="12">The sequence shown here is derived from an EMBL/GenBank/DDBJ whole genome shotgun (WGS) entry which is preliminary data.</text>
</comment>
<feature type="compositionally biased region" description="Pro residues" evidence="8">
    <location>
        <begin position="110"/>
        <end position="145"/>
    </location>
</feature>
<feature type="region of interest" description="Disordered" evidence="8">
    <location>
        <begin position="110"/>
        <end position="147"/>
    </location>
</feature>
<reference evidence="12" key="2">
    <citation type="submission" date="2023-06" db="EMBL/GenBank/DDBJ databases">
        <authorList>
            <person name="Ma L."/>
            <person name="Liu K.-W."/>
            <person name="Li Z."/>
            <person name="Hsiao Y.-Y."/>
            <person name="Qi Y."/>
            <person name="Fu T."/>
            <person name="Tang G."/>
            <person name="Zhang D."/>
            <person name="Sun W.-H."/>
            <person name="Liu D.-K."/>
            <person name="Li Y."/>
            <person name="Chen G.-Z."/>
            <person name="Liu X.-D."/>
            <person name="Liao X.-Y."/>
            <person name="Jiang Y.-T."/>
            <person name="Yu X."/>
            <person name="Hao Y."/>
            <person name="Huang J."/>
            <person name="Zhao X.-W."/>
            <person name="Ke S."/>
            <person name="Chen Y.-Y."/>
            <person name="Wu W.-L."/>
            <person name="Hsu J.-L."/>
            <person name="Lin Y.-F."/>
            <person name="Huang M.-D."/>
            <person name="Li C.-Y."/>
            <person name="Huang L."/>
            <person name="Wang Z.-W."/>
            <person name="Zhao X."/>
            <person name="Zhong W.-Y."/>
            <person name="Peng D.-H."/>
            <person name="Ahmad S."/>
            <person name="Lan S."/>
            <person name="Zhang J.-S."/>
            <person name="Tsai W.-C."/>
            <person name="Van De Peer Y."/>
            <person name="Liu Z.-J."/>
        </authorList>
    </citation>
    <scope>NUCLEOTIDE SEQUENCE</scope>
    <source>
        <strain evidence="12">CP</strain>
        <tissue evidence="12">Leaves</tissue>
    </source>
</reference>
<protein>
    <recommendedName>
        <fullName evidence="14">Trichome birefringence-like N-terminal domain-containing protein</fullName>
    </recommendedName>
</protein>
<evidence type="ECO:0000256" key="9">
    <source>
        <dbReference type="SAM" id="Phobius"/>
    </source>
</evidence>
<evidence type="ECO:0000259" key="10">
    <source>
        <dbReference type="Pfam" id="PF13839"/>
    </source>
</evidence>
<feature type="domain" description="Trichome birefringence-like N-terminal" evidence="11">
    <location>
        <begin position="163"/>
        <end position="214"/>
    </location>
</feature>
<keyword evidence="5 9" id="KW-1133">Transmembrane helix</keyword>
<evidence type="ECO:0000313" key="13">
    <source>
        <dbReference type="Proteomes" id="UP001180020"/>
    </source>
</evidence>
<dbReference type="Proteomes" id="UP001180020">
    <property type="component" value="Unassembled WGS sequence"/>
</dbReference>
<name>A0AAV9CTJ5_ACOCL</name>
<keyword evidence="6" id="KW-0333">Golgi apparatus</keyword>
<dbReference type="InterPro" id="IPR029962">
    <property type="entry name" value="TBL"/>
</dbReference>
<evidence type="ECO:0008006" key="14">
    <source>
        <dbReference type="Google" id="ProtNLM"/>
    </source>
</evidence>
<dbReference type="PRINTS" id="PR01217">
    <property type="entry name" value="PRICHEXTENSN"/>
</dbReference>
<dbReference type="PANTHER" id="PTHR32285:SF48">
    <property type="entry name" value="PROTEIN TRICHOME BIREFRINGENCE-LIKE 19"/>
    <property type="match status" value="1"/>
</dbReference>
<evidence type="ECO:0000256" key="5">
    <source>
        <dbReference type="ARBA" id="ARBA00022989"/>
    </source>
</evidence>
<keyword evidence="3 9" id="KW-0812">Transmembrane</keyword>
<dbReference type="InterPro" id="IPR026057">
    <property type="entry name" value="TBL_C"/>
</dbReference>
<proteinExistence type="inferred from homology"/>
<keyword evidence="13" id="KW-1185">Reference proteome</keyword>
<dbReference type="PANTHER" id="PTHR32285">
    <property type="entry name" value="PROTEIN TRICHOME BIREFRINGENCE-LIKE 9-RELATED"/>
    <property type="match status" value="1"/>
</dbReference>
<accession>A0AAV9CTJ5</accession>
<evidence type="ECO:0000256" key="4">
    <source>
        <dbReference type="ARBA" id="ARBA00022968"/>
    </source>
</evidence>
<dbReference type="GO" id="GO:1990538">
    <property type="term" value="F:xylan O-acetyltransferase activity"/>
    <property type="evidence" value="ECO:0007669"/>
    <property type="project" value="UniProtKB-ARBA"/>
</dbReference>
<dbReference type="InterPro" id="IPR025846">
    <property type="entry name" value="TBL_N"/>
</dbReference>
<evidence type="ECO:0000256" key="7">
    <source>
        <dbReference type="ARBA" id="ARBA00023136"/>
    </source>
</evidence>
<organism evidence="12 13">
    <name type="scientific">Acorus calamus</name>
    <name type="common">Sweet flag</name>
    <dbReference type="NCBI Taxonomy" id="4465"/>
    <lineage>
        <taxon>Eukaryota</taxon>
        <taxon>Viridiplantae</taxon>
        <taxon>Streptophyta</taxon>
        <taxon>Embryophyta</taxon>
        <taxon>Tracheophyta</taxon>
        <taxon>Spermatophyta</taxon>
        <taxon>Magnoliopsida</taxon>
        <taxon>Liliopsida</taxon>
        <taxon>Acoraceae</taxon>
        <taxon>Acorus</taxon>
    </lineage>
</organism>
<evidence type="ECO:0000259" key="11">
    <source>
        <dbReference type="Pfam" id="PF14416"/>
    </source>
</evidence>
<feature type="domain" description="Trichome birefringence-like C-terminal" evidence="10">
    <location>
        <begin position="216"/>
        <end position="499"/>
    </location>
</feature>
<keyword evidence="4" id="KW-0735">Signal-anchor</keyword>
<evidence type="ECO:0000313" key="12">
    <source>
        <dbReference type="EMBL" id="KAK1291588.1"/>
    </source>
</evidence>
<gene>
    <name evidence="12" type="ORF">QJS10_CPB17g00513</name>
</gene>
<dbReference type="GO" id="GO:0000139">
    <property type="term" value="C:Golgi membrane"/>
    <property type="evidence" value="ECO:0007669"/>
    <property type="project" value="UniProtKB-SubCell"/>
</dbReference>
<evidence type="ECO:0000256" key="1">
    <source>
        <dbReference type="ARBA" id="ARBA00004323"/>
    </source>
</evidence>
<feature type="transmembrane region" description="Helical" evidence="9">
    <location>
        <begin position="63"/>
        <end position="85"/>
    </location>
</feature>
<reference evidence="12" key="1">
    <citation type="journal article" date="2023" name="Nat. Commun.">
        <title>Diploid and tetraploid genomes of Acorus and the evolution of monocots.</title>
        <authorList>
            <person name="Ma L."/>
            <person name="Liu K.W."/>
            <person name="Li Z."/>
            <person name="Hsiao Y.Y."/>
            <person name="Qi Y."/>
            <person name="Fu T."/>
            <person name="Tang G.D."/>
            <person name="Zhang D."/>
            <person name="Sun W.H."/>
            <person name="Liu D.K."/>
            <person name="Li Y."/>
            <person name="Chen G.Z."/>
            <person name="Liu X.D."/>
            <person name="Liao X.Y."/>
            <person name="Jiang Y.T."/>
            <person name="Yu X."/>
            <person name="Hao Y."/>
            <person name="Huang J."/>
            <person name="Zhao X.W."/>
            <person name="Ke S."/>
            <person name="Chen Y.Y."/>
            <person name="Wu W.L."/>
            <person name="Hsu J.L."/>
            <person name="Lin Y.F."/>
            <person name="Huang M.D."/>
            <person name="Li C.Y."/>
            <person name="Huang L."/>
            <person name="Wang Z.W."/>
            <person name="Zhao X."/>
            <person name="Zhong W.Y."/>
            <person name="Peng D.H."/>
            <person name="Ahmad S."/>
            <person name="Lan S."/>
            <person name="Zhang J.S."/>
            <person name="Tsai W.C."/>
            <person name="Van de Peer Y."/>
            <person name="Liu Z.J."/>
        </authorList>
    </citation>
    <scope>NUCLEOTIDE SEQUENCE</scope>
    <source>
        <strain evidence="12">CP</strain>
    </source>
</reference>
<evidence type="ECO:0000256" key="2">
    <source>
        <dbReference type="ARBA" id="ARBA00007727"/>
    </source>
</evidence>
<dbReference type="Pfam" id="PF14416">
    <property type="entry name" value="PMR5N"/>
    <property type="match status" value="1"/>
</dbReference>
<dbReference type="EMBL" id="JAUJYO010000017">
    <property type="protein sequence ID" value="KAK1291588.1"/>
    <property type="molecule type" value="Genomic_DNA"/>
</dbReference>
<keyword evidence="7 9" id="KW-0472">Membrane</keyword>
<evidence type="ECO:0000256" key="3">
    <source>
        <dbReference type="ARBA" id="ARBA00022692"/>
    </source>
</evidence>
<dbReference type="AlphaFoldDB" id="A0AAV9CTJ5"/>
<comment type="similarity">
    <text evidence="2">Belongs to the PC-esterase family. TBL subfamily.</text>
</comment>
<evidence type="ECO:0000256" key="8">
    <source>
        <dbReference type="SAM" id="MobiDB-lite"/>
    </source>
</evidence>
<dbReference type="SUPFAM" id="SSF101447">
    <property type="entry name" value="Formin homology 2 domain (FH2 domain)"/>
    <property type="match status" value="1"/>
</dbReference>
<comment type="subcellular location">
    <subcellularLocation>
        <location evidence="1">Golgi apparatus membrane</location>
        <topology evidence="1">Single-pass type II membrane protein</topology>
    </subcellularLocation>
</comment>
<sequence length="502" mass="57879">MSYSFFSSKPREILFSPFKSLHPLLHPPLLKPTIFVVELSSSTTMKLHEVDISIGKRRILHKILNILLLGISVFIILVITHLYYYPLVNPSFLQVNSNHISLPLLPPPPPPPPPSPPPPPPPSPPPPSPPPPPPPSQPPPPPYTPATPSIKAYNFTRATVAKDCDIFKGEWIQDPNAPYYTNETCWTIQEHQNCMKFGRPDTDYLKWRWKPKDCGLPLFDPLEFLKIVRGKSMAFVGDSLGRNQMQSLLCLLARVEYPKDVSYTIDENFKRWSYTSYDFTVASFWSPFLVKARDAIPKGLHNLYLDKPDSRWVKEIEKFDYVIMSAGNWFSRPAMLYEKGQLTGSNYYLNESVTVLTEYHAPRKAFRTAFRALVRMKGFKGTIFLRTVAPSHFENGQWNTGGNCVRTAPFQGNEIRFKGYDLQIYRIQTEEFRKAERDARRRKLKLRLLDVTRAMLLRPDGHPSRYGHRPEERITMYNDCVHWCLPGPIDTWGDFLLQMLKT</sequence>
<evidence type="ECO:0000256" key="6">
    <source>
        <dbReference type="ARBA" id="ARBA00023034"/>
    </source>
</evidence>
<dbReference type="Pfam" id="PF13839">
    <property type="entry name" value="PC-Esterase"/>
    <property type="match status" value="1"/>
</dbReference>